<accession>A0A178Y929</accession>
<keyword evidence="2" id="KW-1185">Reference proteome</keyword>
<comment type="caution">
    <text evidence="1">The sequence shown here is derived from an EMBL/GenBank/DDBJ whole genome shotgun (WGS) entry which is preliminary data.</text>
</comment>
<sequence length="63" mass="7181">MVVRQAGAEPVGPARILGHYTAFQEWYWERELATGASEDDIKAYPTVQMVEAMRTWVDEGRPI</sequence>
<evidence type="ECO:0000313" key="1">
    <source>
        <dbReference type="EMBL" id="OAP43185.1"/>
    </source>
</evidence>
<organism evidence="1 2">
    <name type="scientific">Sinorhizobium glycinis</name>
    <dbReference type="NCBI Taxonomy" id="1472378"/>
    <lineage>
        <taxon>Bacteria</taxon>
        <taxon>Pseudomonadati</taxon>
        <taxon>Pseudomonadota</taxon>
        <taxon>Alphaproteobacteria</taxon>
        <taxon>Hyphomicrobiales</taxon>
        <taxon>Rhizobiaceae</taxon>
        <taxon>Sinorhizobium/Ensifer group</taxon>
        <taxon>Sinorhizobium</taxon>
    </lineage>
</organism>
<dbReference type="EMBL" id="LPUX01000048">
    <property type="protein sequence ID" value="OAP43185.1"/>
    <property type="molecule type" value="Genomic_DNA"/>
</dbReference>
<dbReference type="Proteomes" id="UP000094025">
    <property type="component" value="Unassembled WGS sequence"/>
</dbReference>
<evidence type="ECO:0000313" key="2">
    <source>
        <dbReference type="Proteomes" id="UP000094025"/>
    </source>
</evidence>
<gene>
    <name evidence="1" type="ORF">AU381_14350</name>
</gene>
<name>A0A178Y929_9HYPH</name>
<reference evidence="1 2" key="1">
    <citation type="journal article" date="2016" name="Int. J. Syst. Evol. Microbiol.">
        <title>Ensifer glycinis sp. nov., an novel rhizobial species associated with Glycine spp.</title>
        <authorList>
            <person name="Yan H."/>
            <person name="Yan J."/>
            <person name="Sui X.H."/>
            <person name="Wang E.T."/>
            <person name="Chen W.X."/>
            <person name="Zhang X.X."/>
            <person name="Chen W.F."/>
        </authorList>
    </citation>
    <scope>NUCLEOTIDE SEQUENCE [LARGE SCALE GENOMIC DNA]</scope>
    <source>
        <strain evidence="1 2">CCBAU 23380</strain>
    </source>
</reference>
<dbReference type="AlphaFoldDB" id="A0A178Y929"/>
<proteinExistence type="predicted"/>
<protein>
    <submittedName>
        <fullName evidence="1">Uncharacterized protein</fullName>
    </submittedName>
</protein>